<feature type="binding site" evidence="7">
    <location>
        <position position="488"/>
    </location>
    <ligand>
        <name>ATP</name>
        <dbReference type="ChEBI" id="CHEBI:30616"/>
    </ligand>
</feature>
<comment type="catalytic activity">
    <reaction evidence="7">
        <text>tRNA(Asp) + L-aspartate + ATP = L-aspartyl-tRNA(Asp) + AMP + diphosphate</text>
        <dbReference type="Rhea" id="RHEA:19649"/>
        <dbReference type="Rhea" id="RHEA-COMP:9660"/>
        <dbReference type="Rhea" id="RHEA-COMP:9678"/>
        <dbReference type="ChEBI" id="CHEBI:29991"/>
        <dbReference type="ChEBI" id="CHEBI:30616"/>
        <dbReference type="ChEBI" id="CHEBI:33019"/>
        <dbReference type="ChEBI" id="CHEBI:78442"/>
        <dbReference type="ChEBI" id="CHEBI:78516"/>
        <dbReference type="ChEBI" id="CHEBI:456215"/>
        <dbReference type="EC" id="6.1.1.12"/>
    </reaction>
</comment>
<feature type="binding site" evidence="7">
    <location>
        <position position="235"/>
    </location>
    <ligand>
        <name>ATP</name>
        <dbReference type="ChEBI" id="CHEBI:30616"/>
    </ligand>
</feature>
<dbReference type="InterPro" id="IPR004115">
    <property type="entry name" value="GAD-like_sf"/>
</dbReference>
<dbReference type="CDD" id="cd00777">
    <property type="entry name" value="AspRS_core"/>
    <property type="match status" value="1"/>
</dbReference>
<dbReference type="InterPro" id="IPR002312">
    <property type="entry name" value="Asp/Asn-tRNA-synth_IIb"/>
</dbReference>
<dbReference type="Gene3D" id="3.30.1360.30">
    <property type="entry name" value="GAD-like domain"/>
    <property type="match status" value="1"/>
</dbReference>
<keyword evidence="3 7" id="KW-0547">Nucleotide-binding</keyword>
<dbReference type="PRINTS" id="PR01042">
    <property type="entry name" value="TRNASYNTHASP"/>
</dbReference>
<evidence type="ECO:0000256" key="6">
    <source>
        <dbReference type="ARBA" id="ARBA00023146"/>
    </source>
</evidence>
<feature type="binding site" evidence="7">
    <location>
        <position position="454"/>
    </location>
    <ligand>
        <name>L-aspartate</name>
        <dbReference type="ChEBI" id="CHEBI:29991"/>
    </ligand>
</feature>
<dbReference type="NCBIfam" id="NF001750">
    <property type="entry name" value="PRK00476.1"/>
    <property type="match status" value="1"/>
</dbReference>
<dbReference type="SUPFAM" id="SSF50249">
    <property type="entry name" value="Nucleic acid-binding proteins"/>
    <property type="match status" value="1"/>
</dbReference>
<dbReference type="PROSITE" id="PS50862">
    <property type="entry name" value="AA_TRNA_LIGASE_II"/>
    <property type="match status" value="1"/>
</dbReference>
<dbReference type="PANTHER" id="PTHR22594:SF5">
    <property type="entry name" value="ASPARTATE--TRNA LIGASE, MITOCHONDRIAL"/>
    <property type="match status" value="1"/>
</dbReference>
<keyword evidence="7" id="KW-0963">Cytoplasm</keyword>
<dbReference type="Gene3D" id="3.30.930.10">
    <property type="entry name" value="Bira Bifunctional Protein, Domain 2"/>
    <property type="match status" value="1"/>
</dbReference>
<evidence type="ECO:0000313" key="10">
    <source>
        <dbReference type="Proteomes" id="UP000095743"/>
    </source>
</evidence>
<dbReference type="GO" id="GO:0005737">
    <property type="term" value="C:cytoplasm"/>
    <property type="evidence" value="ECO:0007669"/>
    <property type="project" value="UniProtKB-SubCell"/>
</dbReference>
<protein>
    <recommendedName>
        <fullName evidence="7">Aspartate--tRNA ligase</fullName>
        <ecNumber evidence="7">6.1.1.12</ecNumber>
    </recommendedName>
    <alternativeName>
        <fullName evidence="7">Aspartyl-tRNA synthetase</fullName>
        <shortName evidence="7">AspRS</shortName>
    </alternativeName>
</protein>
<dbReference type="GO" id="GO:0016740">
    <property type="term" value="F:transferase activity"/>
    <property type="evidence" value="ECO:0007669"/>
    <property type="project" value="UniProtKB-ARBA"/>
</dbReference>
<comment type="caution">
    <text evidence="7">Lacks conserved residue(s) required for the propagation of feature annotation.</text>
</comment>
<proteinExistence type="inferred from homology"/>
<dbReference type="InterPro" id="IPR045864">
    <property type="entry name" value="aa-tRNA-synth_II/BPL/LPL"/>
</dbReference>
<dbReference type="InterPro" id="IPR004365">
    <property type="entry name" value="NA-bd_OB_tRNA"/>
</dbReference>
<dbReference type="Gene3D" id="2.40.50.140">
    <property type="entry name" value="Nucleic acid-binding proteins"/>
    <property type="match status" value="1"/>
</dbReference>
<name>A0A1D8GPF3_9FIRM</name>
<organism evidence="9 10">
    <name type="scientific">Geosporobacter ferrireducens</name>
    <dbReference type="NCBI Taxonomy" id="1424294"/>
    <lineage>
        <taxon>Bacteria</taxon>
        <taxon>Bacillati</taxon>
        <taxon>Bacillota</taxon>
        <taxon>Clostridia</taxon>
        <taxon>Peptostreptococcales</taxon>
        <taxon>Thermotaleaceae</taxon>
        <taxon>Geosporobacter</taxon>
    </lineage>
</organism>
<accession>A0A1D8GPF3</accession>
<evidence type="ECO:0000256" key="4">
    <source>
        <dbReference type="ARBA" id="ARBA00022840"/>
    </source>
</evidence>
<feature type="binding site" evidence="7">
    <location>
        <position position="180"/>
    </location>
    <ligand>
        <name>L-aspartate</name>
        <dbReference type="ChEBI" id="CHEBI:29991"/>
    </ligand>
</feature>
<dbReference type="EMBL" id="CP017269">
    <property type="protein sequence ID" value="AOT72831.1"/>
    <property type="molecule type" value="Genomic_DNA"/>
</dbReference>
<comment type="subcellular location">
    <subcellularLocation>
        <location evidence="7">Cytoplasm</location>
    </subcellularLocation>
</comment>
<dbReference type="InterPro" id="IPR004364">
    <property type="entry name" value="Aa-tRNA-synt_II"/>
</dbReference>
<dbReference type="Proteomes" id="UP000095743">
    <property type="component" value="Chromosome"/>
</dbReference>
<evidence type="ECO:0000256" key="2">
    <source>
        <dbReference type="ARBA" id="ARBA00022598"/>
    </source>
</evidence>
<comment type="similarity">
    <text evidence="1 7">Belongs to the class-II aminoacyl-tRNA synthetase family. Type 1 subfamily.</text>
</comment>
<dbReference type="GO" id="GO:0006422">
    <property type="term" value="P:aspartyl-tRNA aminoacylation"/>
    <property type="evidence" value="ECO:0007669"/>
    <property type="project" value="UniProtKB-UniRule"/>
</dbReference>
<evidence type="ECO:0000313" key="9">
    <source>
        <dbReference type="EMBL" id="AOT72831.1"/>
    </source>
</evidence>
<dbReference type="GO" id="GO:0005524">
    <property type="term" value="F:ATP binding"/>
    <property type="evidence" value="ECO:0007669"/>
    <property type="project" value="UniProtKB-UniRule"/>
</dbReference>
<dbReference type="InterPro" id="IPR006195">
    <property type="entry name" value="aa-tRNA-synth_II"/>
</dbReference>
<dbReference type="GO" id="GO:0140096">
    <property type="term" value="F:catalytic activity, acting on a protein"/>
    <property type="evidence" value="ECO:0007669"/>
    <property type="project" value="UniProtKB-ARBA"/>
</dbReference>
<sequence>MAEVLGKMKRTHMCGDLRLTNVSEEVTLMGWVQKRRDLGGLIFADLRDRAGIVQIIFDKDISEEAFTKAEKIRGEYVLAVRGIVKRRQAVNNNLPTGEIEIFAEELKILSEAQTPPIYIDDNDEVSENLRLKYRYLDLRKPKMQKNMMFRHKMAKVVRDYLDENAFAEIETPILGKPTPEGARDYLVPSRVNPGKFYALPQSPQLFKQLLMVSGMDRYFQIVKCFRDEDLRADRQPEFTQIDIEMSFVEVDDVLSMNEKLLQRIFKEMMNIDIQLPLQRLPYAEAMDRYGSDKPDLRFGFELKSISDIAKDCGFKVFKDAIANGGDVRGININGYGEQFSRKDITKIEDYAKIYGAKGLAWIKLTSEGIQSPIAKFLTEVEIQMILARFEAVEGDLLLFVADKSGIVFDALGHLRVEVAKQLKLLDKNEYKLLWVTEFPLFEYDEEENRYVAKHHPFTSPMDEDVDLLETAPDKARAKAYDIVLNGIEIGGGSIRIHRSELQQKMFKALGFSEEEAWDKFGFLLEAFKYGTPPHGGIAYGLDRFVMLLTGNDSIREVIAFPKTQNASSPMTEDPTEVDEKQLKELHIRVSLEE</sequence>
<comment type="subunit">
    <text evidence="7">Homodimer.</text>
</comment>
<reference evidence="9 10" key="1">
    <citation type="submission" date="2016-09" db="EMBL/GenBank/DDBJ databases">
        <title>Genomic analysis reveals versatility of anaerobic energy metabolism of Geosporobacter ferrireducens IRF9 of phylum Firmicutes.</title>
        <authorList>
            <person name="Kim S.-J."/>
        </authorList>
    </citation>
    <scope>NUCLEOTIDE SEQUENCE [LARGE SCALE GENOMIC DNA]</scope>
    <source>
        <strain evidence="9 10">IRF9</strain>
    </source>
</reference>
<keyword evidence="5 7" id="KW-0648">Protein biosynthesis</keyword>
<dbReference type="AlphaFoldDB" id="A0A1D8GPF3"/>
<dbReference type="HAMAP" id="MF_00044">
    <property type="entry name" value="Asp_tRNA_synth_type1"/>
    <property type="match status" value="1"/>
</dbReference>
<dbReference type="STRING" id="1424294.Gferi_26695"/>
<dbReference type="OrthoDB" id="9802326at2"/>
<feature type="binding site" evidence="7">
    <location>
        <begin position="540"/>
        <end position="543"/>
    </location>
    <ligand>
        <name>ATP</name>
        <dbReference type="ChEBI" id="CHEBI:30616"/>
    </ligand>
</feature>
<comment type="function">
    <text evidence="7">Catalyzes the attachment of L-aspartate to tRNA(Asp) in a two-step reaction: L-aspartate is first activated by ATP to form Asp-AMP and then transferred to the acceptor end of tRNA(Asp).</text>
</comment>
<evidence type="ECO:0000256" key="1">
    <source>
        <dbReference type="ARBA" id="ARBA00006303"/>
    </source>
</evidence>
<keyword evidence="2 7" id="KW-0436">Ligase</keyword>
<evidence type="ECO:0000256" key="5">
    <source>
        <dbReference type="ARBA" id="ARBA00022917"/>
    </source>
</evidence>
<dbReference type="InterPro" id="IPR012340">
    <property type="entry name" value="NA-bd_OB-fold"/>
</dbReference>
<dbReference type="SUPFAM" id="SSF55261">
    <property type="entry name" value="GAD domain-like"/>
    <property type="match status" value="1"/>
</dbReference>
<keyword evidence="4 7" id="KW-0067">ATP-binding</keyword>
<feature type="binding site" evidence="7">
    <location>
        <position position="226"/>
    </location>
    <ligand>
        <name>L-aspartate</name>
        <dbReference type="ChEBI" id="CHEBI:29991"/>
    </ligand>
</feature>
<dbReference type="Pfam" id="PF00152">
    <property type="entry name" value="tRNA-synt_2"/>
    <property type="match status" value="1"/>
</dbReference>
<dbReference type="InterPro" id="IPR029351">
    <property type="entry name" value="GAD_dom"/>
</dbReference>
<dbReference type="KEGG" id="gfe:Gferi_26695"/>
<dbReference type="RefSeq" id="WP_069981140.1">
    <property type="nucleotide sequence ID" value="NZ_CP017269.1"/>
</dbReference>
<dbReference type="InterPro" id="IPR004524">
    <property type="entry name" value="Asp-tRNA-ligase_1"/>
</dbReference>
<dbReference type="EC" id="6.1.1.12" evidence="7"/>
<dbReference type="PANTHER" id="PTHR22594">
    <property type="entry name" value="ASPARTYL/LYSYL-TRNA SYNTHETASE"/>
    <property type="match status" value="1"/>
</dbReference>
<dbReference type="SUPFAM" id="SSF55681">
    <property type="entry name" value="Class II aaRS and biotin synthetases"/>
    <property type="match status" value="1"/>
</dbReference>
<dbReference type="InterPro" id="IPR047089">
    <property type="entry name" value="Asp-tRNA-ligase_1_N"/>
</dbReference>
<feature type="binding site" evidence="7">
    <location>
        <position position="495"/>
    </location>
    <ligand>
        <name>L-aspartate</name>
        <dbReference type="ChEBI" id="CHEBI:29991"/>
    </ligand>
</feature>
<dbReference type="CDD" id="cd04317">
    <property type="entry name" value="EcAspRS_like_N"/>
    <property type="match status" value="1"/>
</dbReference>
<keyword evidence="6 7" id="KW-0030">Aminoacyl-tRNA synthetase</keyword>
<feature type="binding site" evidence="7">
    <location>
        <begin position="226"/>
        <end position="228"/>
    </location>
    <ligand>
        <name>ATP</name>
        <dbReference type="ChEBI" id="CHEBI:30616"/>
    </ligand>
</feature>
<dbReference type="GO" id="GO:0003676">
    <property type="term" value="F:nucleic acid binding"/>
    <property type="evidence" value="ECO:0007669"/>
    <property type="project" value="InterPro"/>
</dbReference>
<evidence type="ECO:0000256" key="7">
    <source>
        <dbReference type="HAMAP-Rule" id="MF_00044"/>
    </source>
</evidence>
<feature type="region of interest" description="Aspartate" evidence="7">
    <location>
        <begin position="204"/>
        <end position="207"/>
    </location>
</feature>
<dbReference type="NCBIfam" id="TIGR00459">
    <property type="entry name" value="aspS_bact"/>
    <property type="match status" value="1"/>
</dbReference>
<evidence type="ECO:0000259" key="8">
    <source>
        <dbReference type="PROSITE" id="PS50862"/>
    </source>
</evidence>
<dbReference type="GO" id="GO:0004815">
    <property type="term" value="F:aspartate-tRNA ligase activity"/>
    <property type="evidence" value="ECO:0007669"/>
    <property type="project" value="UniProtKB-UniRule"/>
</dbReference>
<feature type="domain" description="Aminoacyl-transfer RNA synthetases class-II family profile" evidence="8">
    <location>
        <begin position="150"/>
        <end position="561"/>
    </location>
</feature>
<evidence type="ECO:0000256" key="3">
    <source>
        <dbReference type="ARBA" id="ARBA00022741"/>
    </source>
</evidence>
<gene>
    <name evidence="7" type="primary">aspS</name>
    <name evidence="9" type="ORF">Gferi_26695</name>
</gene>
<keyword evidence="10" id="KW-1185">Reference proteome</keyword>
<dbReference type="Pfam" id="PF02938">
    <property type="entry name" value="GAD"/>
    <property type="match status" value="1"/>
</dbReference>
<dbReference type="InterPro" id="IPR047090">
    <property type="entry name" value="AspRS_core"/>
</dbReference>
<dbReference type="Pfam" id="PF01336">
    <property type="entry name" value="tRNA_anti-codon"/>
    <property type="match status" value="1"/>
</dbReference>